<organism evidence="2 3">
    <name type="scientific">Neoroseomonas marina</name>
    <dbReference type="NCBI Taxonomy" id="1232220"/>
    <lineage>
        <taxon>Bacteria</taxon>
        <taxon>Pseudomonadati</taxon>
        <taxon>Pseudomonadota</taxon>
        <taxon>Alphaproteobacteria</taxon>
        <taxon>Acetobacterales</taxon>
        <taxon>Acetobacteraceae</taxon>
        <taxon>Neoroseomonas</taxon>
    </lineage>
</organism>
<evidence type="ECO:0000313" key="2">
    <source>
        <dbReference type="EMBL" id="NMJ42770.1"/>
    </source>
</evidence>
<sequence>MRDGTTPAAPGGETFADLAAAGGARIERIASRAVRDGAWYEQGWDEFVLLVEGAATLAFADGSRRDLGPGDWCLLPAGCRHRVVATDPAAVTLWLAIHLPPVTPPAA</sequence>
<dbReference type="AlphaFoldDB" id="A0A848EH56"/>
<dbReference type="EMBL" id="JABBKX010000005">
    <property type="protein sequence ID" value="NMJ42770.1"/>
    <property type="molecule type" value="Genomic_DNA"/>
</dbReference>
<comment type="caution">
    <text evidence="2">The sequence shown here is derived from an EMBL/GenBank/DDBJ whole genome shotgun (WGS) entry which is preliminary data.</text>
</comment>
<dbReference type="Proteomes" id="UP000548582">
    <property type="component" value="Unassembled WGS sequence"/>
</dbReference>
<reference evidence="2 3" key="1">
    <citation type="submission" date="2020-03" db="EMBL/GenBank/DDBJ databases">
        <authorList>
            <person name="Sun Q."/>
        </authorList>
    </citation>
    <scope>NUCLEOTIDE SEQUENCE [LARGE SCALE GENOMIC DNA]</scope>
    <source>
        <strain evidence="2 3">JC162</strain>
    </source>
</reference>
<dbReference type="InterPro" id="IPR014710">
    <property type="entry name" value="RmlC-like_jellyroll"/>
</dbReference>
<gene>
    <name evidence="2" type="ORF">GWK16_16090</name>
</gene>
<dbReference type="CDD" id="cd06981">
    <property type="entry name" value="cupin_reut_a1446"/>
    <property type="match status" value="1"/>
</dbReference>
<dbReference type="Gene3D" id="2.60.120.10">
    <property type="entry name" value="Jelly Rolls"/>
    <property type="match status" value="1"/>
</dbReference>
<evidence type="ECO:0000259" key="1">
    <source>
        <dbReference type="Pfam" id="PF07883"/>
    </source>
</evidence>
<dbReference type="InterPro" id="IPR011051">
    <property type="entry name" value="RmlC_Cupin_sf"/>
</dbReference>
<dbReference type="InterPro" id="IPR013096">
    <property type="entry name" value="Cupin_2"/>
</dbReference>
<dbReference type="SUPFAM" id="SSF51182">
    <property type="entry name" value="RmlC-like cupins"/>
    <property type="match status" value="1"/>
</dbReference>
<name>A0A848EH56_9PROT</name>
<keyword evidence="3" id="KW-1185">Reference proteome</keyword>
<dbReference type="Pfam" id="PF07883">
    <property type="entry name" value="Cupin_2"/>
    <property type="match status" value="1"/>
</dbReference>
<feature type="domain" description="Cupin type-2" evidence="1">
    <location>
        <begin position="42"/>
        <end position="92"/>
    </location>
</feature>
<evidence type="ECO:0000313" key="3">
    <source>
        <dbReference type="Proteomes" id="UP000548582"/>
    </source>
</evidence>
<proteinExistence type="predicted"/>
<accession>A0A848EH56</accession>
<protein>
    <submittedName>
        <fullName evidence="2">Cupin domain-containing protein</fullName>
    </submittedName>
</protein>